<accession>A0ABY7VX93</accession>
<dbReference type="EMBL" id="CP117811">
    <property type="protein sequence ID" value="WDE97421.1"/>
    <property type="molecule type" value="Genomic_DNA"/>
</dbReference>
<comment type="cofactor">
    <cofactor evidence="1">
        <name>Ca(2+)</name>
        <dbReference type="ChEBI" id="CHEBI:29108"/>
    </cofactor>
</comment>
<evidence type="ECO:0000313" key="10">
    <source>
        <dbReference type="Proteomes" id="UP001214250"/>
    </source>
</evidence>
<name>A0ABY7VX93_9BACT</name>
<evidence type="ECO:0000256" key="5">
    <source>
        <dbReference type="ARBA" id="ARBA00022801"/>
    </source>
</evidence>
<dbReference type="Proteomes" id="UP001214250">
    <property type="component" value="Chromosome 1"/>
</dbReference>
<keyword evidence="4 7" id="KW-0732">Signal</keyword>
<evidence type="ECO:0000256" key="7">
    <source>
        <dbReference type="SAM" id="SignalP"/>
    </source>
</evidence>
<keyword evidence="5" id="KW-0378">Hydrolase</keyword>
<keyword evidence="6" id="KW-0106">Calcium</keyword>
<dbReference type="PANTHER" id="PTHR45953">
    <property type="entry name" value="IDURONATE 2-SULFATASE"/>
    <property type="match status" value="1"/>
</dbReference>
<evidence type="ECO:0000313" key="9">
    <source>
        <dbReference type="EMBL" id="WDE97421.1"/>
    </source>
</evidence>
<reference evidence="9 10" key="1">
    <citation type="submission" date="2023-02" db="EMBL/GenBank/DDBJ databases">
        <title>Genome sequence of Lentisphaera profundi SAORIC-696.</title>
        <authorList>
            <person name="Kim e."/>
            <person name="Cho J.-C."/>
            <person name="Choi A."/>
            <person name="Kang I."/>
        </authorList>
    </citation>
    <scope>NUCLEOTIDE SEQUENCE [LARGE SCALE GENOMIC DNA]</scope>
    <source>
        <strain evidence="9 10">SAORIC-696</strain>
    </source>
</reference>
<evidence type="ECO:0000256" key="2">
    <source>
        <dbReference type="ARBA" id="ARBA00008779"/>
    </source>
</evidence>
<dbReference type="Pfam" id="PF00884">
    <property type="entry name" value="Sulfatase"/>
    <property type="match status" value="1"/>
</dbReference>
<comment type="similarity">
    <text evidence="2">Belongs to the sulfatase family.</text>
</comment>
<dbReference type="InterPro" id="IPR000917">
    <property type="entry name" value="Sulfatase_N"/>
</dbReference>
<keyword evidence="10" id="KW-1185">Reference proteome</keyword>
<proteinExistence type="inferred from homology"/>
<evidence type="ECO:0000259" key="8">
    <source>
        <dbReference type="Pfam" id="PF00884"/>
    </source>
</evidence>
<feature type="chain" id="PRO_5047037776" evidence="7">
    <location>
        <begin position="23"/>
        <end position="473"/>
    </location>
</feature>
<dbReference type="RefSeq" id="WP_274151785.1">
    <property type="nucleotide sequence ID" value="NZ_CP117811.1"/>
</dbReference>
<protein>
    <submittedName>
        <fullName evidence="9">Sulfatase</fullName>
    </submittedName>
</protein>
<evidence type="ECO:0000256" key="4">
    <source>
        <dbReference type="ARBA" id="ARBA00022729"/>
    </source>
</evidence>
<evidence type="ECO:0000256" key="6">
    <source>
        <dbReference type="ARBA" id="ARBA00022837"/>
    </source>
</evidence>
<evidence type="ECO:0000256" key="3">
    <source>
        <dbReference type="ARBA" id="ARBA00022723"/>
    </source>
</evidence>
<feature type="signal peptide" evidence="7">
    <location>
        <begin position="1"/>
        <end position="22"/>
    </location>
</feature>
<feature type="domain" description="Sulfatase N-terminal" evidence="8">
    <location>
        <begin position="29"/>
        <end position="372"/>
    </location>
</feature>
<dbReference type="SUPFAM" id="SSF53649">
    <property type="entry name" value="Alkaline phosphatase-like"/>
    <property type="match status" value="1"/>
</dbReference>
<evidence type="ECO:0000256" key="1">
    <source>
        <dbReference type="ARBA" id="ARBA00001913"/>
    </source>
</evidence>
<dbReference type="CDD" id="cd16030">
    <property type="entry name" value="iduronate-2-sulfatase"/>
    <property type="match status" value="1"/>
</dbReference>
<gene>
    <name evidence="9" type="ORF">PQO03_05585</name>
</gene>
<keyword evidence="3" id="KW-0479">Metal-binding</keyword>
<dbReference type="InterPro" id="IPR017850">
    <property type="entry name" value="Alkaline_phosphatase_core_sf"/>
</dbReference>
<sequence length="473" mass="53673">MIKIRLIYLLFSSFTLIGLSNAADQKANNVLFIIVDDLRPDLNCYGNKQIISPNIDRIAREGTLFQRAYCNVPVCGASRSSVMTGLRPHKSRFISYNAQAKKESGGVPDLAGTFQSNGFKTISIGKVYHEHNDYRESWDIKDSPLITSPSMRDYHLPENQAGRGKYSFEALGPATECADIPDEKYFTHQLASAAIDYIQKSNDKPWFMAVGFTKPHLPFVAPKKYWDLYDRNDLELAKNPQMPQDAPSQAKHNWQELRGMYNDIPKDGPISDEKALELKHGYYASLSFTDSNIGRILKHLDQTDKRKNTTIILWGDHGWQLGEHGLWCKHANFETSLNTPLIISAAGHNATKASQALVEFVDIYPTLCDLSNIEKPSHLQGKSFAPLLLKPNQDWKKAVFSRYHAGDSIHTDRYLYTEWRNDSGKITARMLYDHHRDPEENFNIANKPESHALVKKLSLALKNHIDSLVSDQH</sequence>
<dbReference type="PANTHER" id="PTHR45953:SF1">
    <property type="entry name" value="IDURONATE 2-SULFATASE"/>
    <property type="match status" value="1"/>
</dbReference>
<dbReference type="InterPro" id="IPR035874">
    <property type="entry name" value="IDS"/>
</dbReference>
<dbReference type="Gene3D" id="3.40.720.10">
    <property type="entry name" value="Alkaline Phosphatase, subunit A"/>
    <property type="match status" value="1"/>
</dbReference>
<organism evidence="9 10">
    <name type="scientific">Lentisphaera profundi</name>
    <dbReference type="NCBI Taxonomy" id="1658616"/>
    <lineage>
        <taxon>Bacteria</taxon>
        <taxon>Pseudomonadati</taxon>
        <taxon>Lentisphaerota</taxon>
        <taxon>Lentisphaeria</taxon>
        <taxon>Lentisphaerales</taxon>
        <taxon>Lentisphaeraceae</taxon>
        <taxon>Lentisphaera</taxon>
    </lineage>
</organism>